<reference evidence="2" key="1">
    <citation type="journal article" date="2022" name="Nat. Commun.">
        <title>Chromosome evolution and the genetic basis of agronomically important traits in greater yam.</title>
        <authorList>
            <person name="Bredeson J.V."/>
            <person name="Lyons J.B."/>
            <person name="Oniyinde I.O."/>
            <person name="Okereke N.R."/>
            <person name="Kolade O."/>
            <person name="Nnabue I."/>
            <person name="Nwadili C.O."/>
            <person name="Hribova E."/>
            <person name="Parker M."/>
            <person name="Nwogha J."/>
            <person name="Shu S."/>
            <person name="Carlson J."/>
            <person name="Kariba R."/>
            <person name="Muthemba S."/>
            <person name="Knop K."/>
            <person name="Barton G.J."/>
            <person name="Sherwood A.V."/>
            <person name="Lopez-Montes A."/>
            <person name="Asiedu R."/>
            <person name="Jamnadass R."/>
            <person name="Muchugi A."/>
            <person name="Goodstein D."/>
            <person name="Egesi C.N."/>
            <person name="Featherston J."/>
            <person name="Asfaw A."/>
            <person name="Simpson G.G."/>
            <person name="Dolezel J."/>
            <person name="Hendre P.S."/>
            <person name="Van Deynze A."/>
            <person name="Kumar P.L."/>
            <person name="Obidiegwu J.E."/>
            <person name="Bhattacharjee R."/>
            <person name="Rokhsar D.S."/>
        </authorList>
    </citation>
    <scope>NUCLEOTIDE SEQUENCE [LARGE SCALE GENOMIC DNA]</scope>
    <source>
        <strain evidence="2">cv. TDa95/00328</strain>
    </source>
</reference>
<gene>
    <name evidence="1" type="ORF">IHE45_16G042100</name>
</gene>
<evidence type="ECO:0000313" key="2">
    <source>
        <dbReference type="Proteomes" id="UP000827976"/>
    </source>
</evidence>
<accession>A0ACB7UH70</accession>
<name>A0ACB7UH70_DIOAL</name>
<evidence type="ECO:0000313" key="1">
    <source>
        <dbReference type="EMBL" id="KAH7659621.1"/>
    </source>
</evidence>
<comment type="caution">
    <text evidence="1">The sequence shown here is derived from an EMBL/GenBank/DDBJ whole genome shotgun (WGS) entry which is preliminary data.</text>
</comment>
<sequence>MVSTADLWEDTCLNNKNELDQDDFVLVRQEDVVEGIVCFMVAYLLSLKQTKGAQGEGQGG</sequence>
<protein>
    <submittedName>
        <fullName evidence="1">Uncharacterized protein</fullName>
    </submittedName>
</protein>
<proteinExistence type="predicted"/>
<organism evidence="1 2">
    <name type="scientific">Dioscorea alata</name>
    <name type="common">Purple yam</name>
    <dbReference type="NCBI Taxonomy" id="55571"/>
    <lineage>
        <taxon>Eukaryota</taxon>
        <taxon>Viridiplantae</taxon>
        <taxon>Streptophyta</taxon>
        <taxon>Embryophyta</taxon>
        <taxon>Tracheophyta</taxon>
        <taxon>Spermatophyta</taxon>
        <taxon>Magnoliopsida</taxon>
        <taxon>Liliopsida</taxon>
        <taxon>Dioscoreales</taxon>
        <taxon>Dioscoreaceae</taxon>
        <taxon>Dioscorea</taxon>
    </lineage>
</organism>
<dbReference type="EMBL" id="CM037026">
    <property type="protein sequence ID" value="KAH7659621.1"/>
    <property type="molecule type" value="Genomic_DNA"/>
</dbReference>
<dbReference type="Proteomes" id="UP000827976">
    <property type="component" value="Chromosome 16"/>
</dbReference>
<keyword evidence="2" id="KW-1185">Reference proteome</keyword>